<dbReference type="RefSeq" id="XP_018259810.1">
    <property type="nucleotide sequence ID" value="XM_018411142.1"/>
</dbReference>
<evidence type="ECO:0000256" key="1">
    <source>
        <dbReference type="SAM" id="MobiDB-lite"/>
    </source>
</evidence>
<dbReference type="CDD" id="cd21037">
    <property type="entry name" value="MLKL_NTD"/>
    <property type="match status" value="1"/>
</dbReference>
<dbReference type="AlphaFoldDB" id="A0A1A5ZVY1"/>
<evidence type="ECO:0000313" key="2">
    <source>
        <dbReference type="EMBL" id="OBR81968.1"/>
    </source>
</evidence>
<organism evidence="2">
    <name type="scientific">Kwoniella dejecticola CBS 10117</name>
    <dbReference type="NCBI Taxonomy" id="1296121"/>
    <lineage>
        <taxon>Eukaryota</taxon>
        <taxon>Fungi</taxon>
        <taxon>Dikarya</taxon>
        <taxon>Basidiomycota</taxon>
        <taxon>Agaricomycotina</taxon>
        <taxon>Tremellomycetes</taxon>
        <taxon>Tremellales</taxon>
        <taxon>Cryptococcaceae</taxon>
        <taxon>Kwoniella</taxon>
    </lineage>
</organism>
<dbReference type="KEGG" id="kdj:28971580"/>
<dbReference type="VEuPathDB" id="FungiDB:I303_07881"/>
<dbReference type="InterPro" id="IPR059179">
    <property type="entry name" value="MLKL-like_MCAfunc"/>
</dbReference>
<feature type="region of interest" description="Disordered" evidence="1">
    <location>
        <begin position="281"/>
        <end position="300"/>
    </location>
</feature>
<gene>
    <name evidence="2" type="ORF">I303_07881</name>
    <name evidence="3" type="ORF">I303_107878</name>
</gene>
<dbReference type="EMBL" id="CP144539">
    <property type="protein sequence ID" value="WWC65261.1"/>
    <property type="molecule type" value="Genomic_DNA"/>
</dbReference>
<keyword evidence="4" id="KW-1185">Reference proteome</keyword>
<feature type="region of interest" description="Disordered" evidence="1">
    <location>
        <begin position="1"/>
        <end position="38"/>
    </location>
</feature>
<accession>A0A1A5ZVY1</accession>
<reference evidence="3" key="2">
    <citation type="submission" date="2013-07" db="EMBL/GenBank/DDBJ databases">
        <authorList>
            <consortium name="The Broad Institute Genome Sequencing Platform"/>
            <person name="Cuomo C."/>
            <person name="Litvintseva A."/>
            <person name="Chen Y."/>
            <person name="Heitman J."/>
            <person name="Sun S."/>
            <person name="Springer D."/>
            <person name="Dromer F."/>
            <person name="Young S.K."/>
            <person name="Zeng Q."/>
            <person name="Gargeya S."/>
            <person name="Fitzgerald M."/>
            <person name="Abouelleil A."/>
            <person name="Alvarado L."/>
            <person name="Berlin A.M."/>
            <person name="Chapman S.B."/>
            <person name="Dewar J."/>
            <person name="Goldberg J."/>
            <person name="Griggs A."/>
            <person name="Gujja S."/>
            <person name="Hansen M."/>
            <person name="Howarth C."/>
            <person name="Imamovic A."/>
            <person name="Larimer J."/>
            <person name="McCowan C."/>
            <person name="Murphy C."/>
            <person name="Pearson M."/>
            <person name="Priest M."/>
            <person name="Roberts A."/>
            <person name="Saif S."/>
            <person name="Shea T."/>
            <person name="Sykes S."/>
            <person name="Wortman J."/>
            <person name="Nusbaum C."/>
            <person name="Birren B."/>
        </authorList>
    </citation>
    <scope>NUCLEOTIDE SEQUENCE</scope>
    <source>
        <strain evidence="3">CBS 10117</strain>
    </source>
</reference>
<reference evidence="2" key="1">
    <citation type="submission" date="2013-07" db="EMBL/GenBank/DDBJ databases">
        <title>The Genome Sequence of Cryptococcus dejecticola CBS10117.</title>
        <authorList>
            <consortium name="The Broad Institute Genome Sequencing Platform"/>
            <person name="Cuomo C."/>
            <person name="Litvintseva A."/>
            <person name="Chen Y."/>
            <person name="Heitman J."/>
            <person name="Sun S."/>
            <person name="Springer D."/>
            <person name="Dromer F."/>
            <person name="Young S.K."/>
            <person name="Zeng Q."/>
            <person name="Gargeya S."/>
            <person name="Fitzgerald M."/>
            <person name="Abouelleil A."/>
            <person name="Alvarado L."/>
            <person name="Berlin A.M."/>
            <person name="Chapman S.B."/>
            <person name="Dewar J."/>
            <person name="Goldberg J."/>
            <person name="Griggs A."/>
            <person name="Gujja S."/>
            <person name="Hansen M."/>
            <person name="Howarth C."/>
            <person name="Imamovic A."/>
            <person name="Larimer J."/>
            <person name="McCowan C."/>
            <person name="Murphy C."/>
            <person name="Pearson M."/>
            <person name="Priest M."/>
            <person name="Roberts A."/>
            <person name="Saif S."/>
            <person name="Shea T."/>
            <person name="Sykes S."/>
            <person name="Wortman J."/>
            <person name="Nusbaum C."/>
            <person name="Birren B."/>
        </authorList>
    </citation>
    <scope>NUCLEOTIDE SEQUENCE [LARGE SCALE GENOMIC DNA]</scope>
    <source>
        <strain evidence="2">CBS 10117</strain>
    </source>
</reference>
<protein>
    <submittedName>
        <fullName evidence="2">Uncharacterized protein</fullName>
    </submittedName>
</protein>
<proteinExistence type="predicted"/>
<evidence type="ECO:0000313" key="4">
    <source>
        <dbReference type="Proteomes" id="UP000078595"/>
    </source>
</evidence>
<dbReference type="Proteomes" id="UP000078595">
    <property type="component" value="Chromosome 10"/>
</dbReference>
<dbReference type="STRING" id="1296121.A0A1A5ZVY1"/>
<dbReference type="EMBL" id="KI894036">
    <property type="protein sequence ID" value="OBR81968.1"/>
    <property type="molecule type" value="Genomic_DNA"/>
</dbReference>
<reference evidence="3" key="3">
    <citation type="submission" date="2024-02" db="EMBL/GenBank/DDBJ databases">
        <title>Comparative genomics of Cryptococcus and Kwoniella reveals pathogenesis evolution and contrasting modes of karyotype evolution via chromosome fusion or intercentromeric recombination.</title>
        <authorList>
            <person name="Coelho M.A."/>
            <person name="David-Palma M."/>
            <person name="Shea T."/>
            <person name="Bowers K."/>
            <person name="McGinley-Smith S."/>
            <person name="Mohammad A.W."/>
            <person name="Gnirke A."/>
            <person name="Yurkov A.M."/>
            <person name="Nowrousian M."/>
            <person name="Sun S."/>
            <person name="Cuomo C.A."/>
            <person name="Heitman J."/>
        </authorList>
    </citation>
    <scope>NUCLEOTIDE SEQUENCE</scope>
    <source>
        <strain evidence="3">CBS 10117</strain>
    </source>
</reference>
<evidence type="ECO:0000313" key="3">
    <source>
        <dbReference type="EMBL" id="WWC65261.1"/>
    </source>
</evidence>
<feature type="compositionally biased region" description="Polar residues" evidence="1">
    <location>
        <begin position="400"/>
        <end position="434"/>
    </location>
</feature>
<dbReference type="GeneID" id="28971580"/>
<dbReference type="OrthoDB" id="4062651at2759"/>
<name>A0A1A5ZVY1_9TREE</name>
<feature type="region of interest" description="Disordered" evidence="1">
    <location>
        <begin position="399"/>
        <end position="434"/>
    </location>
</feature>
<sequence length="434" mass="47758">MHETNTASARHSHPEGGCPSGTGGPDQVCLSDNERDKGSSTAQSVTELAFSVIESPYSSYYAREVEKLERDIARLERFEIGSSLVGDVARTIELIAPAGAIVGIISKFLGYVKSIKTIKLEALGLVRSAVETTLFMQSTMVKVEWNVPPEMLDSIKHFYEVLKDCTSSMYRVVDKTSFLHEVLNRNKYRDMLKDMSSRLLSARHDFTQSAIIISASYTYRLMPSHSGHAEAEKQLDDIDLRKTLAETARVEREKLGEFLGLDDLTLDEMVELRDAIGARRRARAGTAHEPSASSSIARPPVAITQATSSRDQDLVDSGRHTVLFMLNEIVYDNDPYNPPLSDTSLKEASITEDLVDVFLDRVHEVLSEKIAEQLKNREIASPSPKAEKVIQAVQAYESMTAESGNEGNGKGRSQSAKLSQTIQPTTVGGKSSGI</sequence>